<reference evidence="1 2" key="1">
    <citation type="submission" date="2023-10" db="EMBL/GenBank/DDBJ databases">
        <title>Virgibacillus halophilus 5B73C genome.</title>
        <authorList>
            <person name="Miliotis G."/>
            <person name="Sengupta P."/>
            <person name="Hameed A."/>
            <person name="Chuvochina M."/>
            <person name="Mcdonagh F."/>
            <person name="Simpson A.C."/>
            <person name="Singh N.K."/>
            <person name="Rekha P.D."/>
            <person name="Raman K."/>
            <person name="Hugenholtz P."/>
            <person name="Venkateswaran K."/>
        </authorList>
    </citation>
    <scope>NUCLEOTIDE SEQUENCE [LARGE SCALE GENOMIC DNA]</scope>
    <source>
        <strain evidence="1 2">5B73C</strain>
    </source>
</reference>
<dbReference type="EMBL" id="JAWDIP010000003">
    <property type="protein sequence ID" value="MDY0395032.1"/>
    <property type="molecule type" value="Genomic_DNA"/>
</dbReference>
<protein>
    <submittedName>
        <fullName evidence="1">Uncharacterized protein</fullName>
    </submittedName>
</protein>
<comment type="caution">
    <text evidence="1">The sequence shown here is derived from an EMBL/GenBank/DDBJ whole genome shotgun (WGS) entry which is preliminary data.</text>
</comment>
<accession>A0ABU5C8N8</accession>
<dbReference type="Proteomes" id="UP001281447">
    <property type="component" value="Unassembled WGS sequence"/>
</dbReference>
<sequence>MEDICIHTRDWIEKTTPATDVPDVYKEFYTNETVQYALPKGDLPQWVDWVSPPQFGENHTFDASYVAKIENGSVWMCEKGEGMVYALTPDNRCLQDMVFHLYWKYFKNVAVKKNSFRSHSSWHFGCSSLGWALQLLALAARYIGTLSFTAAQRF</sequence>
<organism evidence="1 2">
    <name type="scientific">Tigheibacillus halophilus</name>
    <dbReference type="NCBI Taxonomy" id="361280"/>
    <lineage>
        <taxon>Bacteria</taxon>
        <taxon>Bacillati</taxon>
        <taxon>Bacillota</taxon>
        <taxon>Bacilli</taxon>
        <taxon>Bacillales</taxon>
        <taxon>Bacillaceae</taxon>
        <taxon>Tigheibacillus</taxon>
    </lineage>
</organism>
<gene>
    <name evidence="1" type="ORF">RWE15_12150</name>
</gene>
<name>A0ABU5C8N8_9BACI</name>
<evidence type="ECO:0000313" key="2">
    <source>
        <dbReference type="Proteomes" id="UP001281447"/>
    </source>
</evidence>
<keyword evidence="2" id="KW-1185">Reference proteome</keyword>
<proteinExistence type="predicted"/>
<evidence type="ECO:0000313" key="1">
    <source>
        <dbReference type="EMBL" id="MDY0395032.1"/>
    </source>
</evidence>